<organism evidence="1">
    <name type="scientific">Culex pipiens</name>
    <name type="common">House mosquito</name>
    <dbReference type="NCBI Taxonomy" id="7175"/>
    <lineage>
        <taxon>Eukaryota</taxon>
        <taxon>Metazoa</taxon>
        <taxon>Ecdysozoa</taxon>
        <taxon>Arthropoda</taxon>
        <taxon>Hexapoda</taxon>
        <taxon>Insecta</taxon>
        <taxon>Pterygota</taxon>
        <taxon>Neoptera</taxon>
        <taxon>Endopterygota</taxon>
        <taxon>Diptera</taxon>
        <taxon>Nematocera</taxon>
        <taxon>Culicoidea</taxon>
        <taxon>Culicidae</taxon>
        <taxon>Culicinae</taxon>
        <taxon>Culicini</taxon>
        <taxon>Culex</taxon>
        <taxon>Culex</taxon>
    </lineage>
</organism>
<accession>A0A8D8G8Y1</accession>
<evidence type="ECO:0000313" key="1">
    <source>
        <dbReference type="EMBL" id="CAG6498373.1"/>
    </source>
</evidence>
<dbReference type="AlphaFoldDB" id="A0A8D8G8Y1"/>
<protein>
    <submittedName>
        <fullName evidence="1">(northern house mosquito) hypothetical protein</fullName>
    </submittedName>
</protein>
<reference evidence="1" key="1">
    <citation type="submission" date="2021-05" db="EMBL/GenBank/DDBJ databases">
        <authorList>
            <person name="Alioto T."/>
            <person name="Alioto T."/>
            <person name="Gomez Garrido J."/>
        </authorList>
    </citation>
    <scope>NUCLEOTIDE SEQUENCE</scope>
</reference>
<name>A0A8D8G8Y1_CULPI</name>
<dbReference type="EMBL" id="HBUE01135272">
    <property type="protein sequence ID" value="CAG6498373.1"/>
    <property type="molecule type" value="Transcribed_RNA"/>
</dbReference>
<proteinExistence type="predicted"/>
<sequence length="209" mass="23711">MFFNRCFLAGKLARYCASTVSHCEVLMPSHLRVFGWSFRWADAREFLLNVAPCFLGLVVDEAEQLPLRIRLFDSRNVVRLFHFLREHSENNFTVILKKFGAASSTTLDVVVTYRLHDEVLTRLRKRMRLLGRAGRLGCVGLLERVGRSGLAGRSGCTGRLGHTGCNHFLAACSSAVEFSGPLKRRLRLKCPRTMVGLDNDFRLFQGTRF</sequence>